<feature type="region of interest" description="Disordered" evidence="1">
    <location>
        <begin position="62"/>
        <end position="96"/>
    </location>
</feature>
<dbReference type="EMBL" id="FMHT01000003">
    <property type="protein sequence ID" value="SCL23853.1"/>
    <property type="molecule type" value="Genomic_DNA"/>
</dbReference>
<accession>A0A1C6S3F1</accession>
<proteinExistence type="predicted"/>
<evidence type="ECO:0000313" key="2">
    <source>
        <dbReference type="EMBL" id="SCL23853.1"/>
    </source>
</evidence>
<evidence type="ECO:0000256" key="1">
    <source>
        <dbReference type="SAM" id="MobiDB-lite"/>
    </source>
</evidence>
<feature type="compositionally biased region" description="Gly residues" evidence="1">
    <location>
        <begin position="75"/>
        <end position="95"/>
    </location>
</feature>
<dbReference type="Proteomes" id="UP000199699">
    <property type="component" value="Unassembled WGS sequence"/>
</dbReference>
<gene>
    <name evidence="2" type="ORF">GA0070616_2805</name>
</gene>
<keyword evidence="3" id="KW-1185">Reference proteome</keyword>
<dbReference type="STRING" id="145857.GA0070616_2805"/>
<name>A0A1C6S3F1_9ACTN</name>
<protein>
    <recommendedName>
        <fullName evidence="4">ATP/GTP-binding protein</fullName>
    </recommendedName>
</protein>
<reference evidence="2 3" key="1">
    <citation type="submission" date="2016-06" db="EMBL/GenBank/DDBJ databases">
        <authorList>
            <person name="Kjaerup R.B."/>
            <person name="Dalgaard T.S."/>
            <person name="Juul-Madsen H.R."/>
        </authorList>
    </citation>
    <scope>NUCLEOTIDE SEQUENCE [LARGE SCALE GENOMIC DNA]</scope>
    <source>
        <strain evidence="2 3">DSM 43818</strain>
    </source>
</reference>
<organism evidence="2 3">
    <name type="scientific">Micromonospora nigra</name>
    <dbReference type="NCBI Taxonomy" id="145857"/>
    <lineage>
        <taxon>Bacteria</taxon>
        <taxon>Bacillati</taxon>
        <taxon>Actinomycetota</taxon>
        <taxon>Actinomycetes</taxon>
        <taxon>Micromonosporales</taxon>
        <taxon>Micromonosporaceae</taxon>
        <taxon>Micromonospora</taxon>
    </lineage>
</organism>
<sequence length="328" mass="34617">MLTRRSAGAPARRASLLAPARRASVLAPARRAALLAAGLTLLLAAGAVPALAADPGAECPPAQPNCSVWDDDPGIPGGGGDGGDDGGNSGGGSGSGKCQWNGRTVPCYHDVLGWFNNGDGCYYKLAEPQPEAPDGQQWYTRTCNAGLGDQTSVPLDAPPPGFGTPPDPEEIARRVLATITIEAPRIKVAPRRSKGPGLVGLPVWMWGDNRPATFGPIPAKSDTDRGLTVTIRPDFDRIVWDMGDGQKVTCTGAGRAGTPYRATGPHAGKRSPTCGYDRGYQLPRRYSVWATTYWTVHWWGGGQTGQIPLTRTTGTVEIQINELQVVNR</sequence>
<evidence type="ECO:0000313" key="3">
    <source>
        <dbReference type="Proteomes" id="UP000199699"/>
    </source>
</evidence>
<evidence type="ECO:0008006" key="4">
    <source>
        <dbReference type="Google" id="ProtNLM"/>
    </source>
</evidence>
<dbReference type="AlphaFoldDB" id="A0A1C6S3F1"/>